<accession>W3XBJ8</accession>
<dbReference type="OrthoDB" id="506431at2759"/>
<name>W3XBJ8_PESFW</name>
<evidence type="ECO:0000313" key="1">
    <source>
        <dbReference type="EMBL" id="ETS83415.1"/>
    </source>
</evidence>
<keyword evidence="2" id="KW-1185">Reference proteome</keyword>
<evidence type="ECO:0008006" key="3">
    <source>
        <dbReference type="Google" id="ProtNLM"/>
    </source>
</evidence>
<dbReference type="AlphaFoldDB" id="W3XBJ8"/>
<sequence>MNSGQQYDLNKHLSRFLAIPWCAKHLQAPGTEVILPPGRTPDQGGEEELWARTLNTPETFPAFIAFYRRPAADRGQQDGIAKVDRVDGLAAVGRGLAGFPAMMHGGIVATLLDGIAGLVPGVNQQVGVFPDTRPGYFDAYGFAGPARRS</sequence>
<reference evidence="2" key="1">
    <citation type="journal article" date="2015" name="BMC Genomics">
        <title>Genomic and transcriptomic analysis of the endophytic fungus Pestalotiopsis fici reveals its lifestyle and high potential for synthesis of natural products.</title>
        <authorList>
            <person name="Wang X."/>
            <person name="Zhang X."/>
            <person name="Liu L."/>
            <person name="Xiang M."/>
            <person name="Wang W."/>
            <person name="Sun X."/>
            <person name="Che Y."/>
            <person name="Guo L."/>
            <person name="Liu G."/>
            <person name="Guo L."/>
            <person name="Wang C."/>
            <person name="Yin W.B."/>
            <person name="Stadler M."/>
            <person name="Zhang X."/>
            <person name="Liu X."/>
        </authorList>
    </citation>
    <scope>NUCLEOTIDE SEQUENCE [LARGE SCALE GENOMIC DNA]</scope>
    <source>
        <strain evidence="2">W106-1 / CGMCC3.15140</strain>
    </source>
</reference>
<dbReference type="Gene3D" id="3.10.129.10">
    <property type="entry name" value="Hotdog Thioesterase"/>
    <property type="match status" value="1"/>
</dbReference>
<gene>
    <name evidence="1" type="ORF">PFICI_05291</name>
</gene>
<dbReference type="GeneID" id="19270304"/>
<protein>
    <recommendedName>
        <fullName evidence="3">Thioesterase domain-containing protein</fullName>
    </recommendedName>
</protein>
<proteinExistence type="predicted"/>
<dbReference type="Proteomes" id="UP000030651">
    <property type="component" value="Unassembled WGS sequence"/>
</dbReference>
<dbReference type="EMBL" id="KI912111">
    <property type="protein sequence ID" value="ETS83415.1"/>
    <property type="molecule type" value="Genomic_DNA"/>
</dbReference>
<organism evidence="1 2">
    <name type="scientific">Pestalotiopsis fici (strain W106-1 / CGMCC3.15140)</name>
    <dbReference type="NCBI Taxonomy" id="1229662"/>
    <lineage>
        <taxon>Eukaryota</taxon>
        <taxon>Fungi</taxon>
        <taxon>Dikarya</taxon>
        <taxon>Ascomycota</taxon>
        <taxon>Pezizomycotina</taxon>
        <taxon>Sordariomycetes</taxon>
        <taxon>Xylariomycetidae</taxon>
        <taxon>Amphisphaeriales</taxon>
        <taxon>Sporocadaceae</taxon>
        <taxon>Pestalotiopsis</taxon>
    </lineage>
</organism>
<dbReference type="HOGENOM" id="CLU_1750343_0_0_1"/>
<evidence type="ECO:0000313" key="2">
    <source>
        <dbReference type="Proteomes" id="UP000030651"/>
    </source>
</evidence>
<dbReference type="InParanoid" id="W3XBJ8"/>
<dbReference type="KEGG" id="pfy:PFICI_05291"/>
<dbReference type="RefSeq" id="XP_007832063.1">
    <property type="nucleotide sequence ID" value="XM_007833872.1"/>
</dbReference>